<protein>
    <recommendedName>
        <fullName evidence="6">ADP-ribosylglycohydrolase</fullName>
    </recommendedName>
</protein>
<evidence type="ECO:0000313" key="5">
    <source>
        <dbReference type="Proteomes" id="UP000533476"/>
    </source>
</evidence>
<dbReference type="InterPro" id="IPR050792">
    <property type="entry name" value="ADP-ribosylglycohydrolase"/>
</dbReference>
<dbReference type="PANTHER" id="PTHR16222:SF24">
    <property type="entry name" value="ADP-RIBOSYLHYDROLASE ARH3"/>
    <property type="match status" value="1"/>
</dbReference>
<name>A0A7Y0Q4X3_9FIRM</name>
<organism evidence="4 5">
    <name type="scientific">Sulfobacillus harzensis</name>
    <dbReference type="NCBI Taxonomy" id="2729629"/>
    <lineage>
        <taxon>Bacteria</taxon>
        <taxon>Bacillati</taxon>
        <taxon>Bacillota</taxon>
        <taxon>Clostridia</taxon>
        <taxon>Eubacteriales</taxon>
        <taxon>Clostridiales Family XVII. Incertae Sedis</taxon>
        <taxon>Sulfobacillus</taxon>
    </lineage>
</organism>
<evidence type="ECO:0000256" key="3">
    <source>
        <dbReference type="PIRSR" id="PIRSR605502-1"/>
    </source>
</evidence>
<comment type="similarity">
    <text evidence="1">Belongs to the ADP-ribosylglycohydrolase family.</text>
</comment>
<feature type="binding site" evidence="3">
    <location>
        <position position="62"/>
    </location>
    <ligand>
        <name>Mg(2+)</name>
        <dbReference type="ChEBI" id="CHEBI:18420"/>
        <label>1</label>
    </ligand>
</feature>
<comment type="cofactor">
    <cofactor evidence="3">
        <name>Mg(2+)</name>
        <dbReference type="ChEBI" id="CHEBI:18420"/>
    </cofactor>
    <text evidence="3">Binds 2 magnesium ions per subunit.</text>
</comment>
<reference evidence="4 5" key="1">
    <citation type="submission" date="2020-04" db="EMBL/GenBank/DDBJ databases">
        <authorList>
            <person name="Zhang R."/>
            <person name="Schippers A."/>
        </authorList>
    </citation>
    <scope>NUCLEOTIDE SEQUENCE [LARGE SCALE GENOMIC DNA]</scope>
    <source>
        <strain evidence="4 5">DSM 109850</strain>
    </source>
</reference>
<feature type="binding site" evidence="3">
    <location>
        <position position="64"/>
    </location>
    <ligand>
        <name>Mg(2+)</name>
        <dbReference type="ChEBI" id="CHEBI:18420"/>
        <label>1</label>
    </ligand>
</feature>
<dbReference type="RefSeq" id="WP_169103065.1">
    <property type="nucleotide sequence ID" value="NZ_JABBVZ010000164.1"/>
</dbReference>
<dbReference type="SUPFAM" id="SSF101478">
    <property type="entry name" value="ADP-ribosylglycohydrolase"/>
    <property type="match status" value="1"/>
</dbReference>
<gene>
    <name evidence="4" type="ORF">HIJ39_21370</name>
</gene>
<dbReference type="AlphaFoldDB" id="A0A7Y0Q4X3"/>
<dbReference type="Proteomes" id="UP000533476">
    <property type="component" value="Unassembled WGS sequence"/>
</dbReference>
<dbReference type="EMBL" id="JABBVZ010000164">
    <property type="protein sequence ID" value="NMP24860.1"/>
    <property type="molecule type" value="Genomic_DNA"/>
</dbReference>
<keyword evidence="2" id="KW-0378">Hydrolase</keyword>
<evidence type="ECO:0000313" key="4">
    <source>
        <dbReference type="EMBL" id="NMP24860.1"/>
    </source>
</evidence>
<feature type="binding site" evidence="3">
    <location>
        <position position="266"/>
    </location>
    <ligand>
        <name>Mg(2+)</name>
        <dbReference type="ChEBI" id="CHEBI:18420"/>
        <label>1</label>
    </ligand>
</feature>
<feature type="binding site" evidence="3">
    <location>
        <position position="269"/>
    </location>
    <ligand>
        <name>Mg(2+)</name>
        <dbReference type="ChEBI" id="CHEBI:18420"/>
        <label>1</label>
    </ligand>
</feature>
<feature type="binding site" evidence="3">
    <location>
        <position position="268"/>
    </location>
    <ligand>
        <name>Mg(2+)</name>
        <dbReference type="ChEBI" id="CHEBI:18420"/>
        <label>1</label>
    </ligand>
</feature>
<proteinExistence type="inferred from homology"/>
<evidence type="ECO:0000256" key="1">
    <source>
        <dbReference type="ARBA" id="ARBA00010702"/>
    </source>
</evidence>
<keyword evidence="3" id="KW-0479">Metal-binding</keyword>
<dbReference type="InterPro" id="IPR005502">
    <property type="entry name" value="Ribosyl_crysJ1"/>
</dbReference>
<dbReference type="GO" id="GO:0016787">
    <property type="term" value="F:hydrolase activity"/>
    <property type="evidence" value="ECO:0007669"/>
    <property type="project" value="UniProtKB-KW"/>
</dbReference>
<keyword evidence="3" id="KW-0460">Magnesium</keyword>
<dbReference type="Pfam" id="PF03747">
    <property type="entry name" value="ADP_ribosyl_GH"/>
    <property type="match status" value="1"/>
</dbReference>
<keyword evidence="5" id="KW-1185">Reference proteome</keyword>
<evidence type="ECO:0008006" key="6">
    <source>
        <dbReference type="Google" id="ProtNLM"/>
    </source>
</evidence>
<dbReference type="GO" id="GO:0046872">
    <property type="term" value="F:metal ion binding"/>
    <property type="evidence" value="ECO:0007669"/>
    <property type="project" value="UniProtKB-KW"/>
</dbReference>
<dbReference type="PANTHER" id="PTHR16222">
    <property type="entry name" value="ADP-RIBOSYLGLYCOHYDROLASE"/>
    <property type="match status" value="1"/>
</dbReference>
<dbReference type="InterPro" id="IPR036705">
    <property type="entry name" value="Ribosyl_crysJ1_sf"/>
</dbReference>
<comment type="caution">
    <text evidence="4">The sequence shown here is derived from an EMBL/GenBank/DDBJ whole genome shotgun (WGS) entry which is preliminary data.</text>
</comment>
<feature type="binding site" evidence="3">
    <location>
        <position position="63"/>
    </location>
    <ligand>
        <name>Mg(2+)</name>
        <dbReference type="ChEBI" id="CHEBI:18420"/>
        <label>1</label>
    </ligand>
</feature>
<accession>A0A7Y0Q4X3</accession>
<dbReference type="Gene3D" id="1.10.4080.10">
    <property type="entry name" value="ADP-ribosylation/Crystallin J1"/>
    <property type="match status" value="1"/>
</dbReference>
<sequence>MAIDDVALHRRMWGCWWGQMAGDALGSQVEFATPDSLRRQFPQGVREMASSPTWGTAAGQLTDDTEMAIELLHVLNDCPETVDWDRVASGYVRWADSHPFDMGGTVRQAIAGAHGGPLSGMAERMRNSANYDSKANGALMRQSPLAIWGYAQDPRVLADLGRQDALLTHPNPVCQEASAVFVATVGMIIRWGLDAQAAYEFAVAFQRRFGQESEVLDALVQAEHQPPPYSHHIGYVLVALHNAFYRLLHDDSLEEVIVQSVMLGGDADTNAAIAGAVAGAVYGASDVPQRWIKTLKECHFETRVRPARYLPENANREMMRLMERLASPSDTTPCECLALADVPIEWAPWAAIVTFAVGSEPTSDVLMRLSPETDRIFQKWVAEGSLPDDVDFLQKVLGAVVSNRGFPDAWRDRFARAVLGAMREALLTKPPEPRPVFGPR</sequence>
<evidence type="ECO:0000256" key="2">
    <source>
        <dbReference type="ARBA" id="ARBA00022801"/>
    </source>
</evidence>